<proteinExistence type="predicted"/>
<accession>A0A7W6QED0</accession>
<dbReference type="Proteomes" id="UP000524492">
    <property type="component" value="Unassembled WGS sequence"/>
</dbReference>
<name>A0A7W6QED0_9HYPH</name>
<dbReference type="EMBL" id="JACIFV010000044">
    <property type="protein sequence ID" value="MBB4196000.1"/>
    <property type="molecule type" value="Genomic_DNA"/>
</dbReference>
<protein>
    <submittedName>
        <fullName evidence="1">Uncharacterized protein</fullName>
    </submittedName>
</protein>
<gene>
    <name evidence="1" type="ORF">GGD53_006206</name>
</gene>
<dbReference type="RefSeq" id="WP_184460392.1">
    <property type="nucleotide sequence ID" value="NZ_JACIFV010000044.1"/>
</dbReference>
<organism evidence="1 2">
    <name type="scientific">Rhizobium aethiopicum</name>
    <dbReference type="NCBI Taxonomy" id="1138170"/>
    <lineage>
        <taxon>Bacteria</taxon>
        <taxon>Pseudomonadati</taxon>
        <taxon>Pseudomonadota</taxon>
        <taxon>Alphaproteobacteria</taxon>
        <taxon>Hyphomicrobiales</taxon>
        <taxon>Rhizobiaceae</taxon>
        <taxon>Rhizobium/Agrobacterium group</taxon>
        <taxon>Rhizobium</taxon>
    </lineage>
</organism>
<comment type="caution">
    <text evidence="1">The sequence shown here is derived from an EMBL/GenBank/DDBJ whole genome shotgun (WGS) entry which is preliminary data.</text>
</comment>
<reference evidence="1 2" key="1">
    <citation type="submission" date="2020-08" db="EMBL/GenBank/DDBJ databases">
        <title>Genomic Encyclopedia of Type Strains, Phase IV (KMG-V): Genome sequencing to study the core and pangenomes of soil and plant-associated prokaryotes.</title>
        <authorList>
            <person name="Whitman W."/>
        </authorList>
    </citation>
    <scope>NUCLEOTIDE SEQUENCE [LARGE SCALE GENOMIC DNA]</scope>
    <source>
        <strain evidence="1 2">SEMIA 4074</strain>
    </source>
</reference>
<keyword evidence="2" id="KW-1185">Reference proteome</keyword>
<dbReference type="AlphaFoldDB" id="A0A7W6QED0"/>
<evidence type="ECO:0000313" key="2">
    <source>
        <dbReference type="Proteomes" id="UP000524492"/>
    </source>
</evidence>
<evidence type="ECO:0000313" key="1">
    <source>
        <dbReference type="EMBL" id="MBB4196000.1"/>
    </source>
</evidence>
<sequence length="142" mass="15816">MTSVSHASVFVQQFFSMKNGIKLSFCDDFKLDQSKNPLDSTAYMDAEGCFGGEAHTSSGNLGAELSENCWTISCHCLKVMPVCSHWSECSEHVRLIRFGGLARHLKKQRKLTRYEKVPAASALGGRRDRDLFRQAACPPNDL</sequence>